<protein>
    <submittedName>
        <fullName evidence="2">Uncharacterized protein</fullName>
    </submittedName>
</protein>
<organism evidence="2 3">
    <name type="scientific">Rasamsonia emersonii (strain ATCC 16479 / CBS 393.64 / IMI 116815)</name>
    <dbReference type="NCBI Taxonomy" id="1408163"/>
    <lineage>
        <taxon>Eukaryota</taxon>
        <taxon>Fungi</taxon>
        <taxon>Dikarya</taxon>
        <taxon>Ascomycota</taxon>
        <taxon>Pezizomycotina</taxon>
        <taxon>Eurotiomycetes</taxon>
        <taxon>Eurotiomycetidae</taxon>
        <taxon>Eurotiales</taxon>
        <taxon>Trichocomaceae</taxon>
        <taxon>Rasamsonia</taxon>
    </lineage>
</organism>
<dbReference type="Proteomes" id="UP000053958">
    <property type="component" value="Unassembled WGS sequence"/>
</dbReference>
<keyword evidence="3" id="KW-1185">Reference proteome</keyword>
<comment type="caution">
    <text evidence="2">The sequence shown here is derived from an EMBL/GenBank/DDBJ whole genome shotgun (WGS) entry which is preliminary data.</text>
</comment>
<evidence type="ECO:0000256" key="1">
    <source>
        <dbReference type="SAM" id="MobiDB-lite"/>
    </source>
</evidence>
<dbReference type="AlphaFoldDB" id="A0A0F4YFF5"/>
<dbReference type="GeneID" id="25321636"/>
<feature type="region of interest" description="Disordered" evidence="1">
    <location>
        <begin position="58"/>
        <end position="93"/>
    </location>
</feature>
<proteinExistence type="predicted"/>
<feature type="compositionally biased region" description="Polar residues" evidence="1">
    <location>
        <begin position="1"/>
        <end position="12"/>
    </location>
</feature>
<reference evidence="2 3" key="1">
    <citation type="submission" date="2015-04" db="EMBL/GenBank/DDBJ databases">
        <authorList>
            <person name="Heijne W.H."/>
            <person name="Fedorova N.D."/>
            <person name="Nierman W.C."/>
            <person name="Vollebregt A.W."/>
            <person name="Zhao Z."/>
            <person name="Wu L."/>
            <person name="Kumar M."/>
            <person name="Stam H."/>
            <person name="van den Berg M.A."/>
            <person name="Pel H.J."/>
        </authorList>
    </citation>
    <scope>NUCLEOTIDE SEQUENCE [LARGE SCALE GENOMIC DNA]</scope>
    <source>
        <strain evidence="2 3">CBS 393.64</strain>
    </source>
</reference>
<name>A0A0F4YFF5_RASE3</name>
<sequence length="101" mass="11482">TELTAQLQSDISQHLERARAPSSQRSRRRIPTIGPLTVKDANRQVAERAEAERKKIISRVRKRQPSKPIPTTTQRSDTVENTQGDSQDPGDINALFNVFRY</sequence>
<dbReference type="EMBL" id="LASV01000745">
    <property type="protein sequence ID" value="KKA16656.1"/>
    <property type="molecule type" value="Genomic_DNA"/>
</dbReference>
<evidence type="ECO:0000313" key="2">
    <source>
        <dbReference type="EMBL" id="KKA16656.1"/>
    </source>
</evidence>
<evidence type="ECO:0000313" key="3">
    <source>
        <dbReference type="Proteomes" id="UP000053958"/>
    </source>
</evidence>
<accession>A0A0F4YFF5</accession>
<dbReference type="RefSeq" id="XP_013323268.1">
    <property type="nucleotide sequence ID" value="XM_013467814.1"/>
</dbReference>
<feature type="region of interest" description="Disordered" evidence="1">
    <location>
        <begin position="1"/>
        <end position="29"/>
    </location>
</feature>
<gene>
    <name evidence="2" type="ORF">T310_9704</name>
</gene>
<feature type="compositionally biased region" description="Polar residues" evidence="1">
    <location>
        <begin position="69"/>
        <end position="86"/>
    </location>
</feature>
<dbReference type="OrthoDB" id="4230268at2759"/>
<feature type="non-terminal residue" evidence="2">
    <location>
        <position position="1"/>
    </location>
</feature>